<proteinExistence type="predicted"/>
<keyword evidence="1" id="KW-0812">Transmembrane</keyword>
<accession>A0A6A6ZTS9</accession>
<feature type="transmembrane region" description="Helical" evidence="1">
    <location>
        <begin position="94"/>
        <end position="124"/>
    </location>
</feature>
<dbReference type="EMBL" id="MU006231">
    <property type="protein sequence ID" value="KAF2823737.1"/>
    <property type="molecule type" value="Genomic_DNA"/>
</dbReference>
<organism evidence="2 3">
    <name type="scientific">Ophiobolus disseminans</name>
    <dbReference type="NCBI Taxonomy" id="1469910"/>
    <lineage>
        <taxon>Eukaryota</taxon>
        <taxon>Fungi</taxon>
        <taxon>Dikarya</taxon>
        <taxon>Ascomycota</taxon>
        <taxon>Pezizomycotina</taxon>
        <taxon>Dothideomycetes</taxon>
        <taxon>Pleosporomycetidae</taxon>
        <taxon>Pleosporales</taxon>
        <taxon>Pleosporineae</taxon>
        <taxon>Phaeosphaeriaceae</taxon>
        <taxon>Ophiobolus</taxon>
    </lineage>
</organism>
<evidence type="ECO:0000313" key="2">
    <source>
        <dbReference type="EMBL" id="KAF2823737.1"/>
    </source>
</evidence>
<keyword evidence="1" id="KW-1133">Transmembrane helix</keyword>
<name>A0A6A6ZTS9_9PLEO</name>
<dbReference type="Proteomes" id="UP000799424">
    <property type="component" value="Unassembled WGS sequence"/>
</dbReference>
<evidence type="ECO:0000256" key="1">
    <source>
        <dbReference type="SAM" id="Phobius"/>
    </source>
</evidence>
<sequence length="127" mass="13746">HISVPPPAPPPRYVHFLSISTLRLPSSFVIGTVFPKTHRRLSSLLSGYNNGSNISAKASLSNFSISLGVMLESSASIAARNWDFMELSMRCESWLVTVGMMFVSIVSASWAWVCVSGGVGLVIVNKM</sequence>
<gene>
    <name evidence="2" type="ORF">CC86DRAFT_421336</name>
</gene>
<keyword evidence="1" id="KW-0472">Membrane</keyword>
<feature type="non-terminal residue" evidence="2">
    <location>
        <position position="1"/>
    </location>
</feature>
<protein>
    <submittedName>
        <fullName evidence="2">Uncharacterized protein</fullName>
    </submittedName>
</protein>
<evidence type="ECO:0000313" key="3">
    <source>
        <dbReference type="Proteomes" id="UP000799424"/>
    </source>
</evidence>
<keyword evidence="3" id="KW-1185">Reference proteome</keyword>
<dbReference type="AlphaFoldDB" id="A0A6A6ZTS9"/>
<feature type="non-terminal residue" evidence="2">
    <location>
        <position position="127"/>
    </location>
</feature>
<reference evidence="2" key="1">
    <citation type="journal article" date="2020" name="Stud. Mycol.">
        <title>101 Dothideomycetes genomes: a test case for predicting lifestyles and emergence of pathogens.</title>
        <authorList>
            <person name="Haridas S."/>
            <person name="Albert R."/>
            <person name="Binder M."/>
            <person name="Bloem J."/>
            <person name="Labutti K."/>
            <person name="Salamov A."/>
            <person name="Andreopoulos B."/>
            <person name="Baker S."/>
            <person name="Barry K."/>
            <person name="Bills G."/>
            <person name="Bluhm B."/>
            <person name="Cannon C."/>
            <person name="Castanera R."/>
            <person name="Culley D."/>
            <person name="Daum C."/>
            <person name="Ezra D."/>
            <person name="Gonzalez J."/>
            <person name="Henrissat B."/>
            <person name="Kuo A."/>
            <person name="Liang C."/>
            <person name="Lipzen A."/>
            <person name="Lutzoni F."/>
            <person name="Magnuson J."/>
            <person name="Mondo S."/>
            <person name="Nolan M."/>
            <person name="Ohm R."/>
            <person name="Pangilinan J."/>
            <person name="Park H.-J."/>
            <person name="Ramirez L."/>
            <person name="Alfaro M."/>
            <person name="Sun H."/>
            <person name="Tritt A."/>
            <person name="Yoshinaga Y."/>
            <person name="Zwiers L.-H."/>
            <person name="Turgeon B."/>
            <person name="Goodwin S."/>
            <person name="Spatafora J."/>
            <person name="Crous P."/>
            <person name="Grigoriev I."/>
        </authorList>
    </citation>
    <scope>NUCLEOTIDE SEQUENCE</scope>
    <source>
        <strain evidence="2">CBS 113818</strain>
    </source>
</reference>